<evidence type="ECO:0000313" key="3">
    <source>
        <dbReference type="EMBL" id="KAK0155294.1"/>
    </source>
</evidence>
<keyword evidence="2" id="KW-1133">Transmembrane helix</keyword>
<dbReference type="EMBL" id="JAOPHQ010000291">
    <property type="protein sequence ID" value="KAK0155294.1"/>
    <property type="molecule type" value="Genomic_DNA"/>
</dbReference>
<dbReference type="Proteomes" id="UP001174136">
    <property type="component" value="Unassembled WGS sequence"/>
</dbReference>
<dbReference type="PANTHER" id="PTHR14096">
    <property type="entry name" value="APOLIPOPROTEIN L"/>
    <property type="match status" value="1"/>
</dbReference>
<organism evidence="3 4">
    <name type="scientific">Merluccius polli</name>
    <name type="common">Benguela hake</name>
    <name type="synonym">Merluccius cadenati</name>
    <dbReference type="NCBI Taxonomy" id="89951"/>
    <lineage>
        <taxon>Eukaryota</taxon>
        <taxon>Metazoa</taxon>
        <taxon>Chordata</taxon>
        <taxon>Craniata</taxon>
        <taxon>Vertebrata</taxon>
        <taxon>Euteleostomi</taxon>
        <taxon>Actinopterygii</taxon>
        <taxon>Neopterygii</taxon>
        <taxon>Teleostei</taxon>
        <taxon>Neoteleostei</taxon>
        <taxon>Acanthomorphata</taxon>
        <taxon>Zeiogadaria</taxon>
        <taxon>Gadariae</taxon>
        <taxon>Gadiformes</taxon>
        <taxon>Gadoidei</taxon>
        <taxon>Merlucciidae</taxon>
        <taxon>Merluccius</taxon>
    </lineage>
</organism>
<dbReference type="GO" id="GO:0042157">
    <property type="term" value="P:lipoprotein metabolic process"/>
    <property type="evidence" value="ECO:0007669"/>
    <property type="project" value="InterPro"/>
</dbReference>
<dbReference type="GO" id="GO:0006869">
    <property type="term" value="P:lipid transport"/>
    <property type="evidence" value="ECO:0007669"/>
    <property type="project" value="InterPro"/>
</dbReference>
<keyword evidence="2" id="KW-0472">Membrane</keyword>
<keyword evidence="2" id="KW-0812">Transmembrane</keyword>
<gene>
    <name evidence="3" type="primary">APOL3_1</name>
    <name evidence="3" type="ORF">N1851_002352</name>
</gene>
<evidence type="ECO:0000256" key="1">
    <source>
        <dbReference type="ARBA" id="ARBA00010090"/>
    </source>
</evidence>
<feature type="transmembrane region" description="Helical" evidence="2">
    <location>
        <begin position="824"/>
        <end position="844"/>
    </location>
</feature>
<dbReference type="Pfam" id="PF05461">
    <property type="entry name" value="ApoL"/>
    <property type="match status" value="2"/>
</dbReference>
<comment type="similarity">
    <text evidence="1">Belongs to the apolipoprotein L family.</text>
</comment>
<dbReference type="GO" id="GO:0016020">
    <property type="term" value="C:membrane"/>
    <property type="evidence" value="ECO:0007669"/>
    <property type="project" value="TreeGrafter"/>
</dbReference>
<evidence type="ECO:0000313" key="4">
    <source>
        <dbReference type="Proteomes" id="UP001174136"/>
    </source>
</evidence>
<evidence type="ECO:0000256" key="2">
    <source>
        <dbReference type="SAM" id="Phobius"/>
    </source>
</evidence>
<sequence>MAATLGYVPARHEASTPNAVEMLQSYVSDTLDYIDTVTEFCNRKSKWVLERETELDMLRDIQERANQLNLSIGHVFKSTDKGKATGEYVNSMLSSGSKHEELEKELATVLKNTLEGIEKLTYFLDAVEKLAASSLYVFTGGEEVVKLSLGICLERVEDSISAARLVCPLLLQFKRDAGVFFHPSLYNVAVFVVELDKYIHTTEKICMTMEISSTTGSGHKRFKQPSVHFAEECMEDVMQGILSHVETLSIIRMDQNFRLVYLFQEKSTSGFVNQFSECHARMLQFLDDMEASAIQLDRMKLGSKISSVVGSSVGAIGGILTIVGLALAPVTAGVSLGLTVSGLGLAVTSGVNSAVTTATEIAVNKAQQKKASEGIQSFMQDVNIIQACLDEVTNQREKETLEEGHIGDVIVSGTKVVGNITTIVKGIDVFEDVGQAASKIPAALSKTARAGFITLNALFIGLDIYVICKESISLAKGDTSEISQFIRARAALLRSELNTWHRMHESLNQGMLESEKGKSILEQSLKETMGNGVQPNAVEMLQSYVSDTLDYIDTVTEFCNTNSKWVLERKRELDMLRDIQERAKQLNLSIGHVFKSTNKGKAIGEYFNSMLSSGSLHEKLEKELATVLKKTLEGIEKLTYFLDAVEKLAASSLYVFGEEVVKLSLGICLQRVEDSISAARLVCPLLLQFKRDARVFFHPSLYNVAVFVAELDKYIHTTEKICMTMEISSTPGFGHKRFKQPLVHFAEDVTEDVMQGILSHVKTRSVIRMDQNFRLVYLFQEKSTSGFVNQFSVCHARMLQFLDDMEASAIQLDRIKFGSKISSVAGSSVGVIGGVLSIIGLALAPVTAGVSLGLIMGGLGLAVTSGVNSAVTTTTEMLVNKAQQTKASEGIQSFMQDVNIIQACLDEVTNQREKKILGKDHTGDAIVNGAKVLGNVGNVGLTIGKGIDLLDGLEDIGQVAVKGPAALSKTARAGFITLNALFIGLDIFIIFKESISLAKGDTSEISQFIRARAALLRSELNTWHRMHESLNQGMLESEKGKTILEQSLKETMGNGVQSDPIEVEPMSKSKCIIQ</sequence>
<proteinExistence type="inferred from homology"/>
<comment type="caution">
    <text evidence="3">The sequence shown here is derived from an EMBL/GenBank/DDBJ whole genome shotgun (WGS) entry which is preliminary data.</text>
</comment>
<keyword evidence="4" id="KW-1185">Reference proteome</keyword>
<name>A0AA47NAJ4_MERPO</name>
<dbReference type="GO" id="GO:0008289">
    <property type="term" value="F:lipid binding"/>
    <property type="evidence" value="ECO:0007669"/>
    <property type="project" value="InterPro"/>
</dbReference>
<feature type="transmembrane region" description="Helical" evidence="2">
    <location>
        <begin position="850"/>
        <end position="871"/>
    </location>
</feature>
<accession>A0AA47NAJ4</accession>
<dbReference type="PANTHER" id="PTHR14096:SF57">
    <property type="entry name" value="APOLIPOPROTEIN L4"/>
    <property type="match status" value="1"/>
</dbReference>
<dbReference type="GO" id="GO:0005576">
    <property type="term" value="C:extracellular region"/>
    <property type="evidence" value="ECO:0007669"/>
    <property type="project" value="InterPro"/>
</dbReference>
<dbReference type="AlphaFoldDB" id="A0AA47NAJ4"/>
<dbReference type="InterPro" id="IPR008405">
    <property type="entry name" value="ApoL"/>
</dbReference>
<reference evidence="3" key="1">
    <citation type="journal article" date="2023" name="Front. Mar. Sci.">
        <title>A new Merluccius polli reference genome to investigate the effects of global change in West African waters.</title>
        <authorList>
            <person name="Mateo J.L."/>
            <person name="Blanco-Fernandez C."/>
            <person name="Garcia-Vazquez E."/>
            <person name="Machado-Schiaffino G."/>
        </authorList>
    </citation>
    <scope>NUCLEOTIDE SEQUENCE</scope>
    <source>
        <strain evidence="3">C29</strain>
        <tissue evidence="3">Fin</tissue>
    </source>
</reference>
<protein>
    <submittedName>
        <fullName evidence="3">Apolipoprotein L3</fullName>
    </submittedName>
</protein>